<proteinExistence type="predicted"/>
<evidence type="ECO:0000256" key="1">
    <source>
        <dbReference type="SAM" id="MobiDB-lite"/>
    </source>
</evidence>
<dbReference type="Proteomes" id="UP001642484">
    <property type="component" value="Unassembled WGS sequence"/>
</dbReference>
<dbReference type="SUPFAM" id="SSF53335">
    <property type="entry name" value="S-adenosyl-L-methionine-dependent methyltransferases"/>
    <property type="match status" value="1"/>
</dbReference>
<dbReference type="EMBL" id="CAXAMN010006447">
    <property type="protein sequence ID" value="CAK9017633.1"/>
    <property type="molecule type" value="Genomic_DNA"/>
</dbReference>
<gene>
    <name evidence="2" type="ORF">CCMP2556_LOCUS12953</name>
</gene>
<accession>A0ABP0JTC4</accession>
<reference evidence="2 3" key="1">
    <citation type="submission" date="2024-02" db="EMBL/GenBank/DDBJ databases">
        <authorList>
            <person name="Chen Y."/>
            <person name="Shah S."/>
            <person name="Dougan E. K."/>
            <person name="Thang M."/>
            <person name="Chan C."/>
        </authorList>
    </citation>
    <scope>NUCLEOTIDE SEQUENCE [LARGE SCALE GENOMIC DNA]</scope>
</reference>
<protein>
    <submittedName>
        <fullName evidence="2">Uncharacterized protein</fullName>
    </submittedName>
</protein>
<evidence type="ECO:0000313" key="2">
    <source>
        <dbReference type="EMBL" id="CAK9017633.1"/>
    </source>
</evidence>
<dbReference type="SUPFAM" id="SSF144232">
    <property type="entry name" value="HIT/MYND zinc finger-like"/>
    <property type="match status" value="1"/>
</dbReference>
<dbReference type="InterPro" id="IPR036047">
    <property type="entry name" value="F-box-like_dom_sf"/>
</dbReference>
<feature type="compositionally biased region" description="Low complexity" evidence="1">
    <location>
        <begin position="197"/>
        <end position="211"/>
    </location>
</feature>
<sequence>MAAVSQRDALCGHCGVQREGRWYLCAQCGAGYCSRAHQMAALREHSRTCRQEAPEASLPKPETVALPGAQSLLAPDLQRRILAALPQDEVKAYQRAGLAWRQAAKEFVTDVLRAPWWLLDVRGHAGLVEVFTWCSPVCLLRSASACHAWHRAAESREAWRFLRLSFGWGPDFEMRCLLRRLKRLGQRHGLMELPEVAPSSPASTPSSPGTACEGYPPSSPPQSPVQAAKGAQPSQLLLCRHPLGNALGELWLLQLQSSRCQDPARRALSRLLAAQPQLLANHAVLEVNAGAGLVGLGSSAYAKTMTITAPDDLTCRLIRLNASLLGKGKSRPQVPGLSGMSVPVYVYTLPISLNGAKALARQWQWDSGSAMRALKPSLLAPSFDVILHAGEPLDVQGLMEMCQHLLAPAGLLVTVCGALDDVSAMYCAVKAKGFAFEKDEVIHDPQEGYFRVLQVKKLR</sequence>
<evidence type="ECO:0000313" key="3">
    <source>
        <dbReference type="Proteomes" id="UP001642484"/>
    </source>
</evidence>
<comment type="caution">
    <text evidence="2">The sequence shown here is derived from an EMBL/GenBank/DDBJ whole genome shotgun (WGS) entry which is preliminary data.</text>
</comment>
<dbReference type="SUPFAM" id="SSF81383">
    <property type="entry name" value="F-box domain"/>
    <property type="match status" value="1"/>
</dbReference>
<keyword evidence="3" id="KW-1185">Reference proteome</keyword>
<dbReference type="InterPro" id="IPR029063">
    <property type="entry name" value="SAM-dependent_MTases_sf"/>
</dbReference>
<feature type="region of interest" description="Disordered" evidence="1">
    <location>
        <begin position="193"/>
        <end position="227"/>
    </location>
</feature>
<name>A0ABP0JTC4_9DINO</name>
<dbReference type="Gene3D" id="3.40.50.150">
    <property type="entry name" value="Vaccinia Virus protein VP39"/>
    <property type="match status" value="1"/>
</dbReference>
<organism evidence="2 3">
    <name type="scientific">Durusdinium trenchii</name>
    <dbReference type="NCBI Taxonomy" id="1381693"/>
    <lineage>
        <taxon>Eukaryota</taxon>
        <taxon>Sar</taxon>
        <taxon>Alveolata</taxon>
        <taxon>Dinophyceae</taxon>
        <taxon>Suessiales</taxon>
        <taxon>Symbiodiniaceae</taxon>
        <taxon>Durusdinium</taxon>
    </lineage>
</organism>